<keyword evidence="1" id="KW-0732">Signal</keyword>
<dbReference type="SUPFAM" id="SSF53474">
    <property type="entry name" value="alpha/beta-Hydrolases"/>
    <property type="match status" value="1"/>
</dbReference>
<dbReference type="InterPro" id="IPR050955">
    <property type="entry name" value="Plant_Biomass_Hydrol_Est"/>
</dbReference>
<evidence type="ECO:0000313" key="4">
    <source>
        <dbReference type="Proteomes" id="UP000751190"/>
    </source>
</evidence>
<gene>
    <name evidence="3" type="ORF">KFE25_005490</name>
</gene>
<dbReference type="AlphaFoldDB" id="A0A8J6CDI9"/>
<reference evidence="3" key="1">
    <citation type="submission" date="2021-05" db="EMBL/GenBank/DDBJ databases">
        <title>The genome of the haptophyte Pavlova lutheri (Diacronema luteri, Pavlovales) - a model for lipid biosynthesis in eukaryotic algae.</title>
        <authorList>
            <person name="Hulatt C.J."/>
            <person name="Posewitz M.C."/>
        </authorList>
    </citation>
    <scope>NUCLEOTIDE SEQUENCE</scope>
    <source>
        <strain evidence="3">NIVA-4/92</strain>
    </source>
</reference>
<dbReference type="InterPro" id="IPR029058">
    <property type="entry name" value="AB_hydrolase_fold"/>
</dbReference>
<dbReference type="PANTHER" id="PTHR43037">
    <property type="entry name" value="UNNAMED PRODUCT-RELATED"/>
    <property type="match status" value="1"/>
</dbReference>
<evidence type="ECO:0000313" key="3">
    <source>
        <dbReference type="EMBL" id="KAG8465920.1"/>
    </source>
</evidence>
<comment type="caution">
    <text evidence="3">The sequence shown here is derived from an EMBL/GenBank/DDBJ whole genome shotgun (WGS) entry which is preliminary data.</text>
</comment>
<accession>A0A8J6CDI9</accession>
<name>A0A8J6CDI9_DIALT</name>
<sequence>MGTALAPRATAGRGACARLCVACALVLGACFIALAAAFWLRQRGEPAGVNCWRFPTSNSLFIEGRLRCWELGRARRATALVLDLHGYTVNSTQQRGLSRFEQVAGPGGALVAWPNGVRASWNAGSCCGLAAALGIDDVAFLRALIARLRARHPTIRHVYATGHSNGCMMAQRLALDAPDALAAVACMAGYLQAQPARIPAPAPVALLEVHCRDDPVVTFEPRAGEWPGAEANLEAWRQLDECERASRSTRWSNDSSTLIEYTRCARGQTHVRAALLSLARCGHSPYRPRNPSAHSSRGNETVTEVAWAFMLAASAAT</sequence>
<dbReference type="Gene3D" id="3.40.50.1820">
    <property type="entry name" value="alpha/beta hydrolase"/>
    <property type="match status" value="1"/>
</dbReference>
<organism evidence="3 4">
    <name type="scientific">Diacronema lutheri</name>
    <name type="common">Unicellular marine alga</name>
    <name type="synonym">Monochrysis lutheri</name>
    <dbReference type="NCBI Taxonomy" id="2081491"/>
    <lineage>
        <taxon>Eukaryota</taxon>
        <taxon>Haptista</taxon>
        <taxon>Haptophyta</taxon>
        <taxon>Pavlovophyceae</taxon>
        <taxon>Pavlovales</taxon>
        <taxon>Pavlovaceae</taxon>
        <taxon>Diacronema</taxon>
    </lineage>
</organism>
<evidence type="ECO:0008006" key="5">
    <source>
        <dbReference type="Google" id="ProtNLM"/>
    </source>
</evidence>
<protein>
    <recommendedName>
        <fullName evidence="5">Feruloyl esterase</fullName>
    </recommendedName>
</protein>
<dbReference type="PANTHER" id="PTHR43037:SF1">
    <property type="entry name" value="BLL1128 PROTEIN"/>
    <property type="match status" value="1"/>
</dbReference>
<proteinExistence type="predicted"/>
<keyword evidence="2" id="KW-0812">Transmembrane</keyword>
<dbReference type="Proteomes" id="UP000751190">
    <property type="component" value="Unassembled WGS sequence"/>
</dbReference>
<evidence type="ECO:0000256" key="2">
    <source>
        <dbReference type="SAM" id="Phobius"/>
    </source>
</evidence>
<feature type="transmembrane region" description="Helical" evidence="2">
    <location>
        <begin position="16"/>
        <end position="40"/>
    </location>
</feature>
<dbReference type="EMBL" id="JAGTXO010000009">
    <property type="protein sequence ID" value="KAG8465920.1"/>
    <property type="molecule type" value="Genomic_DNA"/>
</dbReference>
<keyword evidence="2" id="KW-1133">Transmembrane helix</keyword>
<keyword evidence="2" id="KW-0472">Membrane</keyword>
<keyword evidence="4" id="KW-1185">Reference proteome</keyword>
<evidence type="ECO:0000256" key="1">
    <source>
        <dbReference type="ARBA" id="ARBA00022729"/>
    </source>
</evidence>